<accession>A0A382JKI0</accession>
<dbReference type="AlphaFoldDB" id="A0A382JKI0"/>
<reference evidence="1" key="1">
    <citation type="submission" date="2018-05" db="EMBL/GenBank/DDBJ databases">
        <authorList>
            <person name="Lanie J.A."/>
            <person name="Ng W.-L."/>
            <person name="Kazmierczak K.M."/>
            <person name="Andrzejewski T.M."/>
            <person name="Davidsen T.M."/>
            <person name="Wayne K.J."/>
            <person name="Tettelin H."/>
            <person name="Glass J.I."/>
            <person name="Rusch D."/>
            <person name="Podicherti R."/>
            <person name="Tsui H.-C.T."/>
            <person name="Winkler M.E."/>
        </authorList>
    </citation>
    <scope>NUCLEOTIDE SEQUENCE</scope>
</reference>
<dbReference type="EMBL" id="UINC01074427">
    <property type="protein sequence ID" value="SVC11607.1"/>
    <property type="molecule type" value="Genomic_DNA"/>
</dbReference>
<name>A0A382JKI0_9ZZZZ</name>
<protein>
    <submittedName>
        <fullName evidence="1">Uncharacterized protein</fullName>
    </submittedName>
</protein>
<organism evidence="1">
    <name type="scientific">marine metagenome</name>
    <dbReference type="NCBI Taxonomy" id="408172"/>
    <lineage>
        <taxon>unclassified sequences</taxon>
        <taxon>metagenomes</taxon>
        <taxon>ecological metagenomes</taxon>
    </lineage>
</organism>
<gene>
    <name evidence="1" type="ORF">METZ01_LOCUS264461</name>
</gene>
<proteinExistence type="predicted"/>
<evidence type="ECO:0000313" key="1">
    <source>
        <dbReference type="EMBL" id="SVC11607.1"/>
    </source>
</evidence>
<sequence>MKMMVFENSDRIPVVGTSRVGTVETTYDTLVKAFGKPTDVGASTLGKGDPPYYADYDAGDKVTAEWVLAFAVGGGDPEDGGMDDSDCVIATVYDYKTGWTPMEKYNWHVGGFDQNALRFVEMRLAEAEIA</sequence>